<feature type="non-terminal residue" evidence="3">
    <location>
        <position position="1"/>
    </location>
</feature>
<name>A0A9P5P3U3_GYMJU</name>
<comment type="caution">
    <text evidence="3">The sequence shown here is derived from an EMBL/GenBank/DDBJ whole genome shotgun (WGS) entry which is preliminary data.</text>
</comment>
<evidence type="ECO:0000313" key="4">
    <source>
        <dbReference type="Proteomes" id="UP000724874"/>
    </source>
</evidence>
<keyword evidence="2" id="KW-0472">Membrane</keyword>
<evidence type="ECO:0000256" key="2">
    <source>
        <dbReference type="SAM" id="Phobius"/>
    </source>
</evidence>
<proteinExistence type="predicted"/>
<dbReference type="AlphaFoldDB" id="A0A9P5P3U3"/>
<evidence type="ECO:0000256" key="1">
    <source>
        <dbReference type="SAM" id="MobiDB-lite"/>
    </source>
</evidence>
<protein>
    <submittedName>
        <fullName evidence="3">Uncharacterized protein</fullName>
    </submittedName>
</protein>
<feature type="transmembrane region" description="Helical" evidence="2">
    <location>
        <begin position="12"/>
        <end position="34"/>
    </location>
</feature>
<evidence type="ECO:0000313" key="3">
    <source>
        <dbReference type="EMBL" id="KAF8914436.1"/>
    </source>
</evidence>
<keyword evidence="2" id="KW-1133">Transmembrane helix</keyword>
<organism evidence="3 4">
    <name type="scientific">Gymnopilus junonius</name>
    <name type="common">Spectacular rustgill mushroom</name>
    <name type="synonym">Gymnopilus spectabilis subsp. junonius</name>
    <dbReference type="NCBI Taxonomy" id="109634"/>
    <lineage>
        <taxon>Eukaryota</taxon>
        <taxon>Fungi</taxon>
        <taxon>Dikarya</taxon>
        <taxon>Basidiomycota</taxon>
        <taxon>Agaricomycotina</taxon>
        <taxon>Agaricomycetes</taxon>
        <taxon>Agaricomycetidae</taxon>
        <taxon>Agaricales</taxon>
        <taxon>Agaricineae</taxon>
        <taxon>Hymenogastraceae</taxon>
        <taxon>Gymnopilus</taxon>
    </lineage>
</organism>
<feature type="region of interest" description="Disordered" evidence="1">
    <location>
        <begin position="175"/>
        <end position="213"/>
    </location>
</feature>
<reference evidence="3" key="1">
    <citation type="submission" date="2020-11" db="EMBL/GenBank/DDBJ databases">
        <authorList>
            <consortium name="DOE Joint Genome Institute"/>
            <person name="Ahrendt S."/>
            <person name="Riley R."/>
            <person name="Andreopoulos W."/>
            <person name="LaButti K."/>
            <person name="Pangilinan J."/>
            <person name="Ruiz-duenas F.J."/>
            <person name="Barrasa J.M."/>
            <person name="Sanchez-Garcia M."/>
            <person name="Camarero S."/>
            <person name="Miyauchi S."/>
            <person name="Serrano A."/>
            <person name="Linde D."/>
            <person name="Babiker R."/>
            <person name="Drula E."/>
            <person name="Ayuso-Fernandez I."/>
            <person name="Pacheco R."/>
            <person name="Padilla G."/>
            <person name="Ferreira P."/>
            <person name="Barriuso J."/>
            <person name="Kellner H."/>
            <person name="Castanera R."/>
            <person name="Alfaro M."/>
            <person name="Ramirez L."/>
            <person name="Pisabarro A.G."/>
            <person name="Kuo A."/>
            <person name="Tritt A."/>
            <person name="Lipzen A."/>
            <person name="He G."/>
            <person name="Yan M."/>
            <person name="Ng V."/>
            <person name="Cullen D."/>
            <person name="Martin F."/>
            <person name="Rosso M.-N."/>
            <person name="Henrissat B."/>
            <person name="Hibbett D."/>
            <person name="Martinez A.T."/>
            <person name="Grigoriev I.V."/>
        </authorList>
    </citation>
    <scope>NUCLEOTIDE SEQUENCE</scope>
    <source>
        <strain evidence="3">AH 44721</strain>
    </source>
</reference>
<dbReference type="EMBL" id="JADNYJ010000001">
    <property type="protein sequence ID" value="KAF8914436.1"/>
    <property type="molecule type" value="Genomic_DNA"/>
</dbReference>
<sequence>MAEYILGMDPITFTMTLFSIIGLILSILTFTYYYHPSRQLQYLSEGIDRTWDLFRSVCGEDLLPHHTHVRLCRYFDKLEMELSSLMFVSLPDPSVTQKLRAWRKTWSLFRLSTEVQNLNLVLLTISSQRSRLLHAHELKHQGDVKLYCLNLQANFEAMIAALTAFVGEKEVNRSSQEQLGPSATLESSATISSHTPHVPRCQSSENTPLPVRGSWTRSELSSILPMRPPRSYQFCHRQLDEV</sequence>
<dbReference type="Proteomes" id="UP000724874">
    <property type="component" value="Unassembled WGS sequence"/>
</dbReference>
<feature type="compositionally biased region" description="Polar residues" evidence="1">
    <location>
        <begin position="175"/>
        <end position="207"/>
    </location>
</feature>
<dbReference type="OrthoDB" id="3043994at2759"/>
<accession>A0A9P5P3U3</accession>
<keyword evidence="4" id="KW-1185">Reference proteome</keyword>
<keyword evidence="2" id="KW-0812">Transmembrane</keyword>
<gene>
    <name evidence="3" type="ORF">CPB84DRAFT_1759254</name>
</gene>